<protein>
    <recommendedName>
        <fullName evidence="7">ATP-dependent (S)-NAD(P)H-hydrate dehydratase</fullName>
        <ecNumber evidence="7">4.2.1.93</ecNumber>
    </recommendedName>
    <alternativeName>
        <fullName evidence="7">ATP-dependent NAD(P)HX dehydratase</fullName>
    </alternativeName>
</protein>
<evidence type="ECO:0000259" key="8">
    <source>
        <dbReference type="PROSITE" id="PS51383"/>
    </source>
</evidence>
<keyword evidence="1 7" id="KW-0547">Nucleotide-binding</keyword>
<dbReference type="GO" id="GO:0005737">
    <property type="term" value="C:cytoplasm"/>
    <property type="evidence" value="ECO:0007669"/>
    <property type="project" value="UniProtKB-SubCell"/>
</dbReference>
<evidence type="ECO:0000256" key="7">
    <source>
        <dbReference type="HAMAP-Rule" id="MF_03157"/>
    </source>
</evidence>
<dbReference type="GO" id="GO:0110051">
    <property type="term" value="P:metabolite repair"/>
    <property type="evidence" value="ECO:0007669"/>
    <property type="project" value="TreeGrafter"/>
</dbReference>
<evidence type="ECO:0000256" key="4">
    <source>
        <dbReference type="ARBA" id="ARBA00023027"/>
    </source>
</evidence>
<dbReference type="AlphaFoldDB" id="A0A507EK05"/>
<comment type="function">
    <text evidence="7">Catalyzes the dehydration of the S-form of NAD(P)HX at the expense of ATP, which is converted to ADP. Together with NAD(P)HX epimerase, which catalyzes the epimerization of the S- and R-forms, the enzyme allows the repair of both epimers of NAD(P)HX, a damaged form of NAD(P)H that is a result of enzymatic or heat-dependent hydration.</text>
</comment>
<dbReference type="InterPro" id="IPR000631">
    <property type="entry name" value="CARKD"/>
</dbReference>
<keyword evidence="2 7" id="KW-0067">ATP-binding</keyword>
<comment type="cofactor">
    <cofactor evidence="7">
        <name>Mg(2+)</name>
        <dbReference type="ChEBI" id="CHEBI:18420"/>
    </cofactor>
</comment>
<dbReference type="PANTHER" id="PTHR12592:SF0">
    <property type="entry name" value="ATP-DEPENDENT (S)-NAD(P)H-HYDRATE DEHYDRATASE"/>
    <property type="match status" value="1"/>
</dbReference>
<dbReference type="GO" id="GO:0046496">
    <property type="term" value="P:nicotinamide nucleotide metabolic process"/>
    <property type="evidence" value="ECO:0007669"/>
    <property type="project" value="UniProtKB-UniRule"/>
</dbReference>
<keyword evidence="5 7" id="KW-0456">Lyase</keyword>
<evidence type="ECO:0000313" key="10">
    <source>
        <dbReference type="Proteomes" id="UP000320333"/>
    </source>
</evidence>
<dbReference type="OrthoDB" id="8110916at2759"/>
<comment type="subcellular location">
    <subcellularLocation>
        <location evidence="7">Cytoplasm</location>
    </subcellularLocation>
</comment>
<dbReference type="EMBL" id="QEAP01000601">
    <property type="protein sequence ID" value="TPX63528.1"/>
    <property type="molecule type" value="Genomic_DNA"/>
</dbReference>
<dbReference type="GO" id="GO:0047453">
    <property type="term" value="F:ATP-dependent NAD(P)H-hydrate dehydratase activity"/>
    <property type="evidence" value="ECO:0007669"/>
    <property type="project" value="UniProtKB-UniRule"/>
</dbReference>
<sequence length="370" mass="39632">MKILHSKSVVRETRAFMPPIDGSASGLRKGQSGRILVVGGSSEYTGAPFYASMAALRSGADIAHVACHPRAGAAIRTLSPELIVHPCLDPVLTANEAAQRVLEIAKRVHVVVIGPGLSRDSFMLDVAARILLGLKEQEKMVVLDADALFLCSQRPELVNGYRNAVLTPNHGEFLRLCETLNIPVSDNERVDAVNLLSSRLGCCIVLKGEEDIVSNGTSVCIRERGSPRRCGGQGDLLSGIIATFISWMLGAKAGLYSRQANVPSTKDIGDKHIADALKGKTRVLEESRLSRNAIGDAGAASVIVNLIDEDVMADVPVLLLMCSAACILVKQVARRAFDMKGRAMTATLMVDVVGDVFSESFDEAESKKRN</sequence>
<comment type="catalytic activity">
    <reaction evidence="6 7">
        <text>(6S)-NADPHX + ATP = ADP + phosphate + NADPH + H(+)</text>
        <dbReference type="Rhea" id="RHEA:32231"/>
        <dbReference type="ChEBI" id="CHEBI:15378"/>
        <dbReference type="ChEBI" id="CHEBI:30616"/>
        <dbReference type="ChEBI" id="CHEBI:43474"/>
        <dbReference type="ChEBI" id="CHEBI:57783"/>
        <dbReference type="ChEBI" id="CHEBI:64076"/>
        <dbReference type="ChEBI" id="CHEBI:456216"/>
        <dbReference type="EC" id="4.2.1.93"/>
    </reaction>
</comment>
<feature type="binding site" evidence="7">
    <location>
        <begin position="207"/>
        <end position="211"/>
    </location>
    <ligand>
        <name>ATP</name>
        <dbReference type="ChEBI" id="CHEBI:30616"/>
    </ligand>
</feature>
<reference evidence="9 10" key="1">
    <citation type="journal article" date="2019" name="Sci. Rep.">
        <title>Comparative genomics of chytrid fungi reveal insights into the obligate biotrophic and pathogenic lifestyle of Synchytrium endobioticum.</title>
        <authorList>
            <person name="van de Vossenberg B.T.L.H."/>
            <person name="Warris S."/>
            <person name="Nguyen H.D.T."/>
            <person name="van Gent-Pelzer M.P.E."/>
            <person name="Joly D.L."/>
            <person name="van de Geest H.C."/>
            <person name="Bonants P.J.M."/>
            <person name="Smith D.S."/>
            <person name="Levesque C.A."/>
            <person name="van der Lee T.A.J."/>
        </authorList>
    </citation>
    <scope>NUCLEOTIDE SEQUENCE [LARGE SCALE GENOMIC DNA]</scope>
    <source>
        <strain evidence="9 10">CBS 675.73</strain>
    </source>
</reference>
<dbReference type="InterPro" id="IPR029056">
    <property type="entry name" value="Ribokinase-like"/>
</dbReference>
<feature type="binding site" evidence="7">
    <location>
        <begin position="169"/>
        <end position="175"/>
    </location>
    <ligand>
        <name>(6S)-NADPHX</name>
        <dbReference type="ChEBI" id="CHEBI:64076"/>
    </ligand>
</feature>
<keyword evidence="3" id="KW-0521">NADP</keyword>
<evidence type="ECO:0000313" key="9">
    <source>
        <dbReference type="EMBL" id="TPX63528.1"/>
    </source>
</evidence>
<comment type="similarity">
    <text evidence="7">Belongs to the NnrD/CARKD family.</text>
</comment>
<dbReference type="PROSITE" id="PS51383">
    <property type="entry name" value="YJEF_C_3"/>
    <property type="match status" value="1"/>
</dbReference>
<name>A0A507EK05_9FUNG</name>
<dbReference type="Gene3D" id="3.40.1190.20">
    <property type="match status" value="1"/>
</dbReference>
<evidence type="ECO:0000256" key="6">
    <source>
        <dbReference type="ARBA" id="ARBA00047472"/>
    </source>
</evidence>
<accession>A0A507EK05</accession>
<keyword evidence="4 7" id="KW-0520">NAD</keyword>
<dbReference type="CDD" id="cd01171">
    <property type="entry name" value="YXKO-related"/>
    <property type="match status" value="1"/>
</dbReference>
<comment type="caution">
    <text evidence="9">The sequence shown here is derived from an EMBL/GenBank/DDBJ whole genome shotgun (WGS) entry which is preliminary data.</text>
</comment>
<organism evidence="9 10">
    <name type="scientific">Chytriomyces confervae</name>
    <dbReference type="NCBI Taxonomy" id="246404"/>
    <lineage>
        <taxon>Eukaryota</taxon>
        <taxon>Fungi</taxon>
        <taxon>Fungi incertae sedis</taxon>
        <taxon>Chytridiomycota</taxon>
        <taxon>Chytridiomycota incertae sedis</taxon>
        <taxon>Chytridiomycetes</taxon>
        <taxon>Chytridiales</taxon>
        <taxon>Chytriomycetaceae</taxon>
        <taxon>Chytriomyces</taxon>
    </lineage>
</organism>
<feature type="domain" description="YjeF C-terminal" evidence="8">
    <location>
        <begin position="12"/>
        <end position="360"/>
    </location>
</feature>
<evidence type="ECO:0000256" key="5">
    <source>
        <dbReference type="ARBA" id="ARBA00023239"/>
    </source>
</evidence>
<evidence type="ECO:0000256" key="1">
    <source>
        <dbReference type="ARBA" id="ARBA00022741"/>
    </source>
</evidence>
<feature type="binding site" evidence="7">
    <location>
        <begin position="225"/>
        <end position="234"/>
    </location>
    <ligand>
        <name>ATP</name>
        <dbReference type="ChEBI" id="CHEBI:30616"/>
    </ligand>
</feature>
<dbReference type="EC" id="4.2.1.93" evidence="7"/>
<dbReference type="Proteomes" id="UP000320333">
    <property type="component" value="Unassembled WGS sequence"/>
</dbReference>
<dbReference type="PANTHER" id="PTHR12592">
    <property type="entry name" value="ATP-DEPENDENT (S)-NAD(P)H-HYDRATE DEHYDRATASE FAMILY MEMBER"/>
    <property type="match status" value="1"/>
</dbReference>
<keyword evidence="10" id="KW-1185">Reference proteome</keyword>
<feature type="binding site" evidence="7">
    <location>
        <position position="235"/>
    </location>
    <ligand>
        <name>(6S)-NADPHX</name>
        <dbReference type="ChEBI" id="CHEBI:64076"/>
    </ligand>
</feature>
<dbReference type="STRING" id="246404.A0A507EK05"/>
<gene>
    <name evidence="9" type="ORF">CcCBS67573_g08652</name>
</gene>
<dbReference type="Pfam" id="PF01256">
    <property type="entry name" value="Carb_kinase"/>
    <property type="match status" value="1"/>
</dbReference>
<dbReference type="HAMAP" id="MF_01965">
    <property type="entry name" value="NADHX_dehydratase"/>
    <property type="match status" value="1"/>
</dbReference>
<comment type="catalytic activity">
    <reaction evidence="7">
        <text>(6S)-NADHX + ATP = ADP + phosphate + NADH + H(+)</text>
        <dbReference type="Rhea" id="RHEA:19017"/>
        <dbReference type="ChEBI" id="CHEBI:15378"/>
        <dbReference type="ChEBI" id="CHEBI:30616"/>
        <dbReference type="ChEBI" id="CHEBI:43474"/>
        <dbReference type="ChEBI" id="CHEBI:57945"/>
        <dbReference type="ChEBI" id="CHEBI:64074"/>
        <dbReference type="ChEBI" id="CHEBI:456216"/>
        <dbReference type="EC" id="4.2.1.93"/>
    </reaction>
</comment>
<feature type="binding site" evidence="7">
    <location>
        <position position="116"/>
    </location>
    <ligand>
        <name>(6S)-NADPHX</name>
        <dbReference type="ChEBI" id="CHEBI:64076"/>
    </ligand>
</feature>
<keyword evidence="7" id="KW-0963">Cytoplasm</keyword>
<dbReference type="NCBIfam" id="TIGR00196">
    <property type="entry name" value="yjeF_cterm"/>
    <property type="match status" value="1"/>
</dbReference>
<dbReference type="SUPFAM" id="SSF53613">
    <property type="entry name" value="Ribokinase-like"/>
    <property type="match status" value="1"/>
</dbReference>
<evidence type="ECO:0000256" key="3">
    <source>
        <dbReference type="ARBA" id="ARBA00022857"/>
    </source>
</evidence>
<evidence type="ECO:0000256" key="2">
    <source>
        <dbReference type="ARBA" id="ARBA00022840"/>
    </source>
</evidence>
<keyword evidence="7" id="KW-0597">Phosphoprotein</keyword>
<proteinExistence type="inferred from homology"/>
<dbReference type="GO" id="GO:0005524">
    <property type="term" value="F:ATP binding"/>
    <property type="evidence" value="ECO:0007669"/>
    <property type="project" value="UniProtKB-KW"/>
</dbReference>